<proteinExistence type="inferred from homology"/>
<dbReference type="SUPFAM" id="SSF50939">
    <property type="entry name" value="Sialidases"/>
    <property type="match status" value="1"/>
</dbReference>
<comment type="catalytic activity">
    <reaction evidence="1">
        <text>Hydrolysis of alpha-(2-&gt;3)-, alpha-(2-&gt;6)-, alpha-(2-&gt;8)- glycosidic linkages of terminal sialic acid residues in oligosaccharides, glycoproteins, glycolipids, colominic acid and synthetic substrates.</text>
        <dbReference type="EC" id="3.2.1.18"/>
    </reaction>
</comment>
<feature type="signal peptide" evidence="4">
    <location>
        <begin position="1"/>
        <end position="29"/>
    </location>
</feature>
<dbReference type="EMBL" id="CP023697">
    <property type="protein sequence ID" value="QEV09199.1"/>
    <property type="molecule type" value="Genomic_DNA"/>
</dbReference>
<protein>
    <recommendedName>
        <fullName evidence="3">exo-alpha-sialidase</fullName>
        <ecNumber evidence="3">3.2.1.18</ecNumber>
    </recommendedName>
</protein>
<evidence type="ECO:0000256" key="4">
    <source>
        <dbReference type="SAM" id="SignalP"/>
    </source>
</evidence>
<dbReference type="Gene3D" id="2.120.10.10">
    <property type="match status" value="1"/>
</dbReference>
<dbReference type="Pfam" id="PF13088">
    <property type="entry name" value="BNR_2"/>
    <property type="match status" value="1"/>
</dbReference>
<sequence length="497" mass="52440">MQRRVSLSLTATAAAALTVLAVTTPTAHAADQPAPITAAAGTLTSQNIATAGTGSPHYRIPALTRTTKGTLLAAYDARPTLGDLPGNLGVVLRRSTDGGTTWQAQQVVRKEAAPKGYGDPSLLVDRETGRVFVFYAASVNQGFFGSATGNDENDPDVLQADYSYSDDDGLTWKHERITAEIKNPAWAGMFAASGEGIQLRHGTYKGRLIQQYAIRNNGANYAVSAYSDDHGATWKMGTPVGPGGDENKTVELSDGRVMLNNRSAPYRTVAYSSDGGVTYTPFQQDTELPDPANNGSIARFAPGVAASHPRASWLMFSNTATTNSRSNLTVRLSCDNGRNWPVRKTAEAGSAAYSTLTPLGDGTKGNDRVGMLWERDNYRHITYSSFDLQWLGGVCAPVTVTPPASLPAGRTTEVTVRVVSQNDVTLPSGSVSLTLPSGWSAPSVTVPALNPGQGANMKIPVTVPANATAGKVSTTATYLVRGSQRSYGDHTLTVTAP</sequence>
<feature type="domain" description="Sialidase" evidence="6">
    <location>
        <begin position="69"/>
        <end position="362"/>
    </location>
</feature>
<dbReference type="EC" id="3.2.1.18" evidence="3"/>
<evidence type="ECO:0000313" key="8">
    <source>
        <dbReference type="Proteomes" id="UP000326041"/>
    </source>
</evidence>
<dbReference type="PANTHER" id="PTHR10628">
    <property type="entry name" value="SIALIDASE"/>
    <property type="match status" value="1"/>
</dbReference>
<dbReference type="InterPro" id="IPR013783">
    <property type="entry name" value="Ig-like_fold"/>
</dbReference>
<feature type="chain" id="PRO_5045462253" description="exo-alpha-sialidase" evidence="4">
    <location>
        <begin position="30"/>
        <end position="497"/>
    </location>
</feature>
<dbReference type="PANTHER" id="PTHR10628:SF30">
    <property type="entry name" value="EXO-ALPHA-SIALIDASE"/>
    <property type="match status" value="1"/>
</dbReference>
<dbReference type="Gene3D" id="2.60.40.10">
    <property type="entry name" value="Immunoglobulins"/>
    <property type="match status" value="1"/>
</dbReference>
<accession>A0ABX6B390</accession>
<evidence type="ECO:0000259" key="5">
    <source>
        <dbReference type="Pfam" id="PF10633"/>
    </source>
</evidence>
<gene>
    <name evidence="7" type="ORF">CP972_29505</name>
</gene>
<name>A0ABX6B390_9ACTN</name>
<dbReference type="InterPro" id="IPR018905">
    <property type="entry name" value="A-galactase_NEW3"/>
</dbReference>
<dbReference type="RefSeq" id="WP_150475555.1">
    <property type="nucleotide sequence ID" value="NZ_CP023697.1"/>
</dbReference>
<dbReference type="InterPro" id="IPR026856">
    <property type="entry name" value="Sialidase_fam"/>
</dbReference>
<reference evidence="7 8" key="1">
    <citation type="submission" date="2017-09" db="EMBL/GenBank/DDBJ databases">
        <authorList>
            <person name="Lee N."/>
            <person name="Cho B.-K."/>
        </authorList>
    </citation>
    <scope>NUCLEOTIDE SEQUENCE [LARGE SCALE GENOMIC DNA]</scope>
    <source>
        <strain evidence="7 8">ATCC 13879</strain>
    </source>
</reference>
<evidence type="ECO:0000256" key="2">
    <source>
        <dbReference type="ARBA" id="ARBA00009348"/>
    </source>
</evidence>
<keyword evidence="4" id="KW-0732">Signal</keyword>
<evidence type="ECO:0000256" key="1">
    <source>
        <dbReference type="ARBA" id="ARBA00000427"/>
    </source>
</evidence>
<evidence type="ECO:0000259" key="6">
    <source>
        <dbReference type="Pfam" id="PF13088"/>
    </source>
</evidence>
<comment type="similarity">
    <text evidence="2">Belongs to the glycosyl hydrolase 33 family.</text>
</comment>
<evidence type="ECO:0000313" key="7">
    <source>
        <dbReference type="EMBL" id="QEV09199.1"/>
    </source>
</evidence>
<evidence type="ECO:0000256" key="3">
    <source>
        <dbReference type="ARBA" id="ARBA00012733"/>
    </source>
</evidence>
<dbReference type="GeneID" id="95538617"/>
<dbReference type="SUPFAM" id="SSF81296">
    <property type="entry name" value="E set domains"/>
    <property type="match status" value="1"/>
</dbReference>
<dbReference type="Pfam" id="PF10633">
    <property type="entry name" value="NPCBM_assoc"/>
    <property type="match status" value="1"/>
</dbReference>
<feature type="domain" description="Alpha-galactosidase NEW3" evidence="5">
    <location>
        <begin position="408"/>
        <end position="477"/>
    </location>
</feature>
<dbReference type="InterPro" id="IPR014756">
    <property type="entry name" value="Ig_E-set"/>
</dbReference>
<organism evidence="7 8">
    <name type="scientific">Streptomyces prasinus</name>
    <dbReference type="NCBI Taxonomy" id="67345"/>
    <lineage>
        <taxon>Bacteria</taxon>
        <taxon>Bacillati</taxon>
        <taxon>Actinomycetota</taxon>
        <taxon>Actinomycetes</taxon>
        <taxon>Kitasatosporales</taxon>
        <taxon>Streptomycetaceae</taxon>
        <taxon>Streptomyces</taxon>
    </lineage>
</organism>
<dbReference type="InterPro" id="IPR011040">
    <property type="entry name" value="Sialidase"/>
</dbReference>
<dbReference type="CDD" id="cd15482">
    <property type="entry name" value="Sialidase_non-viral"/>
    <property type="match status" value="1"/>
</dbReference>
<dbReference type="Proteomes" id="UP000326041">
    <property type="component" value="Chromosome"/>
</dbReference>
<keyword evidence="8" id="KW-1185">Reference proteome</keyword>
<dbReference type="InterPro" id="IPR036278">
    <property type="entry name" value="Sialidase_sf"/>
</dbReference>